<organism evidence="3 4">
    <name type="scientific">Halogranum rubrum</name>
    <dbReference type="NCBI Taxonomy" id="553466"/>
    <lineage>
        <taxon>Archaea</taxon>
        <taxon>Methanobacteriati</taxon>
        <taxon>Methanobacteriota</taxon>
        <taxon>Stenosarchaea group</taxon>
        <taxon>Halobacteria</taxon>
        <taxon>Halobacteriales</taxon>
        <taxon>Haloferacaceae</taxon>
    </lineage>
</organism>
<dbReference type="InterPro" id="IPR055768">
    <property type="entry name" value="DUF7344"/>
</dbReference>
<name>A0A1I4D4E5_9EURY</name>
<keyword evidence="1" id="KW-0472">Membrane</keyword>
<gene>
    <name evidence="3" type="ORF">SAMN04487950_1556</name>
</gene>
<feature type="transmembrane region" description="Helical" evidence="1">
    <location>
        <begin position="125"/>
        <end position="147"/>
    </location>
</feature>
<protein>
    <recommendedName>
        <fullName evidence="2">DUF7344 domain-containing protein</fullName>
    </recommendedName>
</protein>
<evidence type="ECO:0000259" key="2">
    <source>
        <dbReference type="Pfam" id="PF24035"/>
    </source>
</evidence>
<evidence type="ECO:0000256" key="1">
    <source>
        <dbReference type="SAM" id="Phobius"/>
    </source>
</evidence>
<dbReference type="Pfam" id="PF24035">
    <property type="entry name" value="DUF7344"/>
    <property type="match status" value="1"/>
</dbReference>
<reference evidence="4" key="1">
    <citation type="submission" date="2016-10" db="EMBL/GenBank/DDBJ databases">
        <authorList>
            <person name="Varghese N."/>
            <person name="Submissions S."/>
        </authorList>
    </citation>
    <scope>NUCLEOTIDE SEQUENCE [LARGE SCALE GENOMIC DNA]</scope>
    <source>
        <strain evidence="4">CGMCC 1.7738</strain>
    </source>
</reference>
<dbReference type="EMBL" id="FOTC01000001">
    <property type="protein sequence ID" value="SFK87287.1"/>
    <property type="molecule type" value="Genomic_DNA"/>
</dbReference>
<dbReference type="Proteomes" id="UP000199607">
    <property type="component" value="Unassembled WGS sequence"/>
</dbReference>
<evidence type="ECO:0000313" key="4">
    <source>
        <dbReference type="Proteomes" id="UP000199607"/>
    </source>
</evidence>
<dbReference type="STRING" id="553466.SAMN04487950_1556"/>
<feature type="transmembrane region" description="Helical" evidence="1">
    <location>
        <begin position="153"/>
        <end position="172"/>
    </location>
</feature>
<sequence>MSSPVPRLAESEVYDILRNDRRRAVIQHLQSTDGGMTVGDLADVIAENEAGESPPPRNVRQSVYVSLHQTHLPRLDDAAIVAFDSVQNEVELLDGVSAVSRYLETTPTTASCDRWSKLGQLGPRVVFGLTLLGVSLVVVSLLGVSPVSVVAPAYWALLVFAAIASMTVPEVVRAVQTETRR</sequence>
<feature type="domain" description="DUF7344" evidence="2">
    <location>
        <begin position="14"/>
        <end position="91"/>
    </location>
</feature>
<keyword evidence="4" id="KW-1185">Reference proteome</keyword>
<dbReference type="RefSeq" id="WP_177197567.1">
    <property type="nucleotide sequence ID" value="NZ_FOTC01000001.1"/>
</dbReference>
<evidence type="ECO:0000313" key="3">
    <source>
        <dbReference type="EMBL" id="SFK87287.1"/>
    </source>
</evidence>
<proteinExistence type="predicted"/>
<keyword evidence="1" id="KW-1133">Transmembrane helix</keyword>
<dbReference type="AlphaFoldDB" id="A0A1I4D4E5"/>
<accession>A0A1I4D4E5</accession>
<keyword evidence="1" id="KW-0812">Transmembrane</keyword>